<keyword evidence="2" id="KW-1185">Reference proteome</keyword>
<proteinExistence type="predicted"/>
<comment type="caution">
    <text evidence="1">The sequence shown here is derived from an EMBL/GenBank/DDBJ whole genome shotgun (WGS) entry which is preliminary data.</text>
</comment>
<evidence type="ECO:0000313" key="2">
    <source>
        <dbReference type="Proteomes" id="UP000276133"/>
    </source>
</evidence>
<evidence type="ECO:0000313" key="1">
    <source>
        <dbReference type="EMBL" id="RNA13556.1"/>
    </source>
</evidence>
<organism evidence="1 2">
    <name type="scientific">Brachionus plicatilis</name>
    <name type="common">Marine rotifer</name>
    <name type="synonym">Brachionus muelleri</name>
    <dbReference type="NCBI Taxonomy" id="10195"/>
    <lineage>
        <taxon>Eukaryota</taxon>
        <taxon>Metazoa</taxon>
        <taxon>Spiralia</taxon>
        <taxon>Gnathifera</taxon>
        <taxon>Rotifera</taxon>
        <taxon>Eurotatoria</taxon>
        <taxon>Monogononta</taxon>
        <taxon>Pseudotrocha</taxon>
        <taxon>Ploima</taxon>
        <taxon>Brachionidae</taxon>
        <taxon>Brachionus</taxon>
    </lineage>
</organism>
<dbReference type="Proteomes" id="UP000276133">
    <property type="component" value="Unassembled WGS sequence"/>
</dbReference>
<protein>
    <submittedName>
        <fullName evidence="1">Uncharacterized protein</fullName>
    </submittedName>
</protein>
<dbReference type="AlphaFoldDB" id="A0A3M7QQ85"/>
<reference evidence="1 2" key="1">
    <citation type="journal article" date="2018" name="Sci. Rep.">
        <title>Genomic signatures of local adaptation to the degree of environmental predictability in rotifers.</title>
        <authorList>
            <person name="Franch-Gras L."/>
            <person name="Hahn C."/>
            <person name="Garcia-Roger E.M."/>
            <person name="Carmona M.J."/>
            <person name="Serra M."/>
            <person name="Gomez A."/>
        </authorList>
    </citation>
    <scope>NUCLEOTIDE SEQUENCE [LARGE SCALE GENOMIC DNA]</scope>
    <source>
        <strain evidence="1">HYR1</strain>
    </source>
</reference>
<dbReference type="EMBL" id="REGN01005381">
    <property type="protein sequence ID" value="RNA13556.1"/>
    <property type="molecule type" value="Genomic_DNA"/>
</dbReference>
<accession>A0A3M7QQ85</accession>
<gene>
    <name evidence="1" type="ORF">BpHYR1_016133</name>
</gene>
<sequence>MESLFLSDRRNKRLVTNSKNSKDNIFGRIWKVIFMCRSNFYQYIDGSFEKDFDCYYCFTEQRNIFFLDKKLIIIDDGEGLNGALRKTFKNQILENIAFNFWINKRKREKPYCEQQQKRIH</sequence>
<name>A0A3M7QQ85_BRAPC</name>